<sequence>MRTTRWATLALLLVTATWGSTFILIKDLLDRVPTLDFLAVRFAIAAAAMFVVAPRAVARLSPQTRRRGLAVGLIYGLAQILQTEGLAYTDASISGFVTGMYVVLTPLIAALVLRNRIGKLTWCAVAMATVGLGFLSLSGLSVGFGEAITFGSAILYATHIVALSAWSTARDAYGLAVVQMAVIGAMCLAVTGWNGVVLPDNGRDWVSVVYMAVVAGAIAMLAQTWAQAHLPATRAAIIMTMEPVFAATFAIALGDETLTPRVAVGGTFVVVAMLAAELAPRRRIEAEVPHLGQ</sequence>
<dbReference type="KEGG" id="sgrg:L0C25_23180"/>
<feature type="transmembrane region" description="Helical" evidence="7">
    <location>
        <begin position="173"/>
        <end position="193"/>
    </location>
</feature>
<feature type="transmembrane region" description="Helical" evidence="7">
    <location>
        <begin position="69"/>
        <end position="87"/>
    </location>
</feature>
<proteinExistence type="inferred from homology"/>
<evidence type="ECO:0000256" key="5">
    <source>
        <dbReference type="ARBA" id="ARBA00022989"/>
    </source>
</evidence>
<evidence type="ECO:0000313" key="10">
    <source>
        <dbReference type="Proteomes" id="UP001164390"/>
    </source>
</evidence>
<feature type="transmembrane region" description="Helical" evidence="7">
    <location>
        <begin position="120"/>
        <end position="141"/>
    </location>
</feature>
<evidence type="ECO:0000256" key="2">
    <source>
        <dbReference type="ARBA" id="ARBA00007362"/>
    </source>
</evidence>
<dbReference type="AlphaFoldDB" id="A0AA46THQ1"/>
<dbReference type="GO" id="GO:0005886">
    <property type="term" value="C:plasma membrane"/>
    <property type="evidence" value="ECO:0007669"/>
    <property type="project" value="UniProtKB-SubCell"/>
</dbReference>
<comment type="similarity">
    <text evidence="2">Belongs to the EamA transporter family.</text>
</comment>
<keyword evidence="10" id="KW-1185">Reference proteome</keyword>
<feature type="domain" description="EamA" evidence="8">
    <location>
        <begin position="145"/>
        <end position="274"/>
    </location>
</feature>
<keyword evidence="6 7" id="KW-0472">Membrane</keyword>
<name>A0AA46THQ1_9ACTN</name>
<evidence type="ECO:0000256" key="1">
    <source>
        <dbReference type="ARBA" id="ARBA00004651"/>
    </source>
</evidence>
<feature type="transmembrane region" description="Helical" evidence="7">
    <location>
        <begin position="205"/>
        <end position="222"/>
    </location>
</feature>
<dbReference type="Pfam" id="PF00892">
    <property type="entry name" value="EamA"/>
    <property type="match status" value="2"/>
</dbReference>
<evidence type="ECO:0000259" key="8">
    <source>
        <dbReference type="Pfam" id="PF00892"/>
    </source>
</evidence>
<evidence type="ECO:0000256" key="4">
    <source>
        <dbReference type="ARBA" id="ARBA00022692"/>
    </source>
</evidence>
<dbReference type="InterPro" id="IPR037185">
    <property type="entry name" value="EmrE-like"/>
</dbReference>
<organism evidence="9 10">
    <name type="scientific">Solicola gregarius</name>
    <dbReference type="NCBI Taxonomy" id="2908642"/>
    <lineage>
        <taxon>Bacteria</taxon>
        <taxon>Bacillati</taxon>
        <taxon>Actinomycetota</taxon>
        <taxon>Actinomycetes</taxon>
        <taxon>Propionibacteriales</taxon>
        <taxon>Nocardioidaceae</taxon>
        <taxon>Solicola</taxon>
    </lineage>
</organism>
<gene>
    <name evidence="9" type="ORF">L0C25_23180</name>
</gene>
<accession>A0AA46THQ1</accession>
<keyword evidence="5 7" id="KW-1133">Transmembrane helix</keyword>
<dbReference type="InterPro" id="IPR000620">
    <property type="entry name" value="EamA_dom"/>
</dbReference>
<comment type="subcellular location">
    <subcellularLocation>
        <location evidence="1">Cell membrane</location>
        <topology evidence="1">Multi-pass membrane protein</topology>
    </subcellularLocation>
</comment>
<feature type="domain" description="EamA" evidence="8">
    <location>
        <begin position="6"/>
        <end position="136"/>
    </location>
</feature>
<dbReference type="PANTHER" id="PTHR42920:SF5">
    <property type="entry name" value="EAMA DOMAIN-CONTAINING PROTEIN"/>
    <property type="match status" value="1"/>
</dbReference>
<evidence type="ECO:0000313" key="9">
    <source>
        <dbReference type="EMBL" id="UYM05376.1"/>
    </source>
</evidence>
<dbReference type="Proteomes" id="UP001164390">
    <property type="component" value="Chromosome"/>
</dbReference>
<evidence type="ECO:0000256" key="3">
    <source>
        <dbReference type="ARBA" id="ARBA00022475"/>
    </source>
</evidence>
<dbReference type="RefSeq" id="WP_271634207.1">
    <property type="nucleotide sequence ID" value="NZ_CP094970.1"/>
</dbReference>
<feature type="transmembrane region" description="Helical" evidence="7">
    <location>
        <begin position="93"/>
        <end position="113"/>
    </location>
</feature>
<dbReference type="PANTHER" id="PTHR42920">
    <property type="entry name" value="OS03G0707200 PROTEIN-RELATED"/>
    <property type="match status" value="1"/>
</dbReference>
<dbReference type="InterPro" id="IPR051258">
    <property type="entry name" value="Diverse_Substrate_Transporter"/>
</dbReference>
<reference evidence="9" key="1">
    <citation type="submission" date="2022-01" db="EMBL/GenBank/DDBJ databases">
        <title>Nocardioidaceae gen. sp. A5X3R13.</title>
        <authorList>
            <person name="Lopez Marin M.A."/>
            <person name="Uhlik O."/>
        </authorList>
    </citation>
    <scope>NUCLEOTIDE SEQUENCE</scope>
    <source>
        <strain evidence="9">A5X3R13</strain>
    </source>
</reference>
<feature type="transmembrane region" description="Helical" evidence="7">
    <location>
        <begin position="258"/>
        <end position="276"/>
    </location>
</feature>
<dbReference type="SUPFAM" id="SSF103481">
    <property type="entry name" value="Multidrug resistance efflux transporter EmrE"/>
    <property type="match status" value="2"/>
</dbReference>
<feature type="transmembrane region" description="Helical" evidence="7">
    <location>
        <begin position="38"/>
        <end position="57"/>
    </location>
</feature>
<feature type="transmembrane region" description="Helical" evidence="7">
    <location>
        <begin position="234"/>
        <end position="252"/>
    </location>
</feature>
<dbReference type="EMBL" id="CP094970">
    <property type="protein sequence ID" value="UYM05376.1"/>
    <property type="molecule type" value="Genomic_DNA"/>
</dbReference>
<feature type="transmembrane region" description="Helical" evidence="7">
    <location>
        <begin position="147"/>
        <end position="166"/>
    </location>
</feature>
<evidence type="ECO:0000256" key="7">
    <source>
        <dbReference type="SAM" id="Phobius"/>
    </source>
</evidence>
<keyword evidence="3" id="KW-1003">Cell membrane</keyword>
<keyword evidence="4 7" id="KW-0812">Transmembrane</keyword>
<evidence type="ECO:0000256" key="6">
    <source>
        <dbReference type="ARBA" id="ARBA00023136"/>
    </source>
</evidence>
<protein>
    <submittedName>
        <fullName evidence="9">DMT family transporter</fullName>
    </submittedName>
</protein>